<organism evidence="2 3">
    <name type="scientific">Albidiferax ferrireducens (strain ATCC BAA-621 / DSM 15236 / T118)</name>
    <name type="common">Rhodoferax ferrireducens</name>
    <dbReference type="NCBI Taxonomy" id="338969"/>
    <lineage>
        <taxon>Bacteria</taxon>
        <taxon>Pseudomonadati</taxon>
        <taxon>Pseudomonadota</taxon>
        <taxon>Betaproteobacteria</taxon>
        <taxon>Burkholderiales</taxon>
        <taxon>Comamonadaceae</taxon>
        <taxon>Rhodoferax</taxon>
    </lineage>
</organism>
<accession>Q21ZJ5</accession>
<dbReference type="Proteomes" id="UP000008332">
    <property type="component" value="Chromosome"/>
</dbReference>
<evidence type="ECO:0000259" key="1">
    <source>
        <dbReference type="Pfam" id="PF13676"/>
    </source>
</evidence>
<sequence>MRPIPLLVHLVFHPESARAREIAKALHRSLNSDPLLPGLRVPTVTLREDGSGLPPTVHDLDEGQHSIVIVLADDFMLAGNSQEGRVPWPDFVLILANQCAEFKHRFLPVQLTKSAWPLHDQLNETNFIAAHLQEAPQLQQWLERRLLIEISRFLLGQSRGADAPVTLFLSHAKHDIDLEPKLFEAMVAHLQATQPVHAWVDSGQIPPGKSFKGSIESAVQTSAVMVLTTAAYSGRPWCRREVLLAKKHGRPVVVVDGLNGVDVRSFPYIGNVPVISWGADGARRAVDFLLKEIVRIKHTKLVLATQAKPGDVVLSSPPELLTLAPLPMGASVLYPDPPLSDEEEEALAPLEKKLTTPLQRVGKHRVLDKQKIALSISESDDIKRYGLLSEQLDDAMIEISRHLLARGAVLAYGGHIGSDGYTRALADLVAAHQSLSTLPQLQRIENYVGWPLPYAKMPVNRKAELMTLVTFIRTPRPDGVEKFDAQVFLAEPESFPADSPERRYAWARGMTAMRDQQSKETMARIVIGGKVGPTETAQLNGGRQLSWYSGRIPGVVEEAITSLQAGRPLYLCGAYGGAAALLIDLIEGRARHEFTWEYQKHAPHAEAMRTIYDQEGVPWIDYPEMTRYISDMGVAGLSSLNGLTEEQNRTLFRTRDAPSLVELLLEGLGNALFASV</sequence>
<protein>
    <recommendedName>
        <fullName evidence="1">TIR domain-containing protein</fullName>
    </recommendedName>
</protein>
<dbReference type="InterPro" id="IPR035897">
    <property type="entry name" value="Toll_tir_struct_dom_sf"/>
</dbReference>
<gene>
    <name evidence="2" type="ordered locus">Rfer_1067</name>
</gene>
<dbReference type="SUPFAM" id="SSF52200">
    <property type="entry name" value="Toll/Interleukin receptor TIR domain"/>
    <property type="match status" value="1"/>
</dbReference>
<proteinExistence type="predicted"/>
<dbReference type="InterPro" id="IPR041160">
    <property type="entry name" value="LD_cluster2"/>
</dbReference>
<name>Q21ZJ5_ALBFT</name>
<keyword evidence="3" id="KW-1185">Reference proteome</keyword>
<dbReference type="eggNOG" id="ENOG5031UFT">
    <property type="taxonomic scope" value="Bacteria"/>
</dbReference>
<dbReference type="HOGENOM" id="CLU_024377_0_0_4"/>
<reference evidence="3" key="1">
    <citation type="submission" date="2006-02" db="EMBL/GenBank/DDBJ databases">
        <title>Complete sequence of chromosome of Rhodoferax ferrireducens DSM 15236.</title>
        <authorList>
            <person name="Copeland A."/>
            <person name="Lucas S."/>
            <person name="Lapidus A."/>
            <person name="Barry K."/>
            <person name="Detter J.C."/>
            <person name="Glavina del Rio T."/>
            <person name="Hammon N."/>
            <person name="Israni S."/>
            <person name="Pitluck S."/>
            <person name="Brettin T."/>
            <person name="Bruce D."/>
            <person name="Han C."/>
            <person name="Tapia R."/>
            <person name="Gilna P."/>
            <person name="Kiss H."/>
            <person name="Schmutz J."/>
            <person name="Larimer F."/>
            <person name="Land M."/>
            <person name="Kyrpides N."/>
            <person name="Ivanova N."/>
            <person name="Richardson P."/>
        </authorList>
    </citation>
    <scope>NUCLEOTIDE SEQUENCE [LARGE SCALE GENOMIC DNA]</scope>
    <source>
        <strain evidence="3">ATCC BAA-621 / DSM 15236 / T118</strain>
    </source>
</reference>
<dbReference type="RefSeq" id="WP_011463377.1">
    <property type="nucleotide sequence ID" value="NC_007908.1"/>
</dbReference>
<dbReference type="OrthoDB" id="104289at2"/>
<dbReference type="GO" id="GO:0007165">
    <property type="term" value="P:signal transduction"/>
    <property type="evidence" value="ECO:0007669"/>
    <property type="project" value="InterPro"/>
</dbReference>
<dbReference type="AlphaFoldDB" id="Q21ZJ5"/>
<dbReference type="Gene3D" id="3.40.50.10140">
    <property type="entry name" value="Toll/interleukin-1 receptor homology (TIR) domain"/>
    <property type="match status" value="1"/>
</dbReference>
<evidence type="ECO:0000313" key="2">
    <source>
        <dbReference type="EMBL" id="ABD68808.1"/>
    </source>
</evidence>
<dbReference type="InterPro" id="IPR000157">
    <property type="entry name" value="TIR_dom"/>
</dbReference>
<evidence type="ECO:0000313" key="3">
    <source>
        <dbReference type="Proteomes" id="UP000008332"/>
    </source>
</evidence>
<feature type="domain" description="TIR" evidence="1">
    <location>
        <begin position="168"/>
        <end position="254"/>
    </location>
</feature>
<dbReference type="Pfam" id="PF13676">
    <property type="entry name" value="TIR_2"/>
    <property type="match status" value="1"/>
</dbReference>
<dbReference type="EMBL" id="CP000267">
    <property type="protein sequence ID" value="ABD68808.1"/>
    <property type="molecule type" value="Genomic_DNA"/>
</dbReference>
<dbReference type="KEGG" id="rfr:Rfer_1067"/>
<dbReference type="Pfam" id="PF18163">
    <property type="entry name" value="LD_cluster2"/>
    <property type="match status" value="1"/>
</dbReference>